<gene>
    <name evidence="1" type="ORF">WJX72_009750</name>
</gene>
<accession>A0AAW1Q658</accession>
<comment type="caution">
    <text evidence="1">The sequence shown here is derived from an EMBL/GenBank/DDBJ whole genome shotgun (WGS) entry which is preliminary data.</text>
</comment>
<protein>
    <submittedName>
        <fullName evidence="1">Uncharacterized protein</fullName>
    </submittedName>
</protein>
<evidence type="ECO:0000313" key="1">
    <source>
        <dbReference type="EMBL" id="KAK9815802.1"/>
    </source>
</evidence>
<reference evidence="1 2" key="1">
    <citation type="journal article" date="2024" name="Nat. Commun.">
        <title>Phylogenomics reveals the evolutionary origins of lichenization in chlorophyte algae.</title>
        <authorList>
            <person name="Puginier C."/>
            <person name="Libourel C."/>
            <person name="Otte J."/>
            <person name="Skaloud P."/>
            <person name="Haon M."/>
            <person name="Grisel S."/>
            <person name="Petersen M."/>
            <person name="Berrin J.G."/>
            <person name="Delaux P.M."/>
            <person name="Dal Grande F."/>
            <person name="Keller J."/>
        </authorList>
    </citation>
    <scope>NUCLEOTIDE SEQUENCE [LARGE SCALE GENOMIC DNA]</scope>
    <source>
        <strain evidence="1 2">SAG 2043</strain>
    </source>
</reference>
<name>A0AAW1Q658_9CHLO</name>
<keyword evidence="2" id="KW-1185">Reference proteome</keyword>
<sequence length="78" mass="8451">MGAIRYTVQRRKAKVAAPCLSCTGMGKRPCQCCKGKLVLDYQPFESPQTKRWCVCPACSAKGLQKCLNCLGSGRVVPA</sequence>
<dbReference type="Proteomes" id="UP001489004">
    <property type="component" value="Unassembled WGS sequence"/>
</dbReference>
<dbReference type="AlphaFoldDB" id="A0AAW1Q658"/>
<dbReference type="EMBL" id="JALJOR010000006">
    <property type="protein sequence ID" value="KAK9815802.1"/>
    <property type="molecule type" value="Genomic_DNA"/>
</dbReference>
<organism evidence="1 2">
    <name type="scientific">[Myrmecia] bisecta</name>
    <dbReference type="NCBI Taxonomy" id="41462"/>
    <lineage>
        <taxon>Eukaryota</taxon>
        <taxon>Viridiplantae</taxon>
        <taxon>Chlorophyta</taxon>
        <taxon>core chlorophytes</taxon>
        <taxon>Trebouxiophyceae</taxon>
        <taxon>Trebouxiales</taxon>
        <taxon>Trebouxiaceae</taxon>
        <taxon>Myrmecia</taxon>
    </lineage>
</organism>
<proteinExistence type="predicted"/>
<evidence type="ECO:0000313" key="2">
    <source>
        <dbReference type="Proteomes" id="UP001489004"/>
    </source>
</evidence>